<comment type="caution">
    <text evidence="1">The sequence shown here is derived from an EMBL/GenBank/DDBJ whole genome shotgun (WGS) entry which is preliminary data.</text>
</comment>
<dbReference type="Proteomes" id="UP000481033">
    <property type="component" value="Unassembled WGS sequence"/>
</dbReference>
<protein>
    <submittedName>
        <fullName evidence="1">NUDIX hydrolase</fullName>
    </submittedName>
</protein>
<reference evidence="1 2" key="1">
    <citation type="journal article" date="2020" name="Microb. Ecol.">
        <title>Ecogenomics of the Marine Benthic Filamentous Cyanobacterium Adonisia.</title>
        <authorList>
            <person name="Walter J.M."/>
            <person name="Coutinho F.H."/>
            <person name="Leomil L."/>
            <person name="Hargreaves P.I."/>
            <person name="Campeao M.E."/>
            <person name="Vieira V.V."/>
            <person name="Silva B.S."/>
            <person name="Fistarol G.O."/>
            <person name="Salomon P.S."/>
            <person name="Sawabe T."/>
            <person name="Mino S."/>
            <person name="Hosokawa M."/>
            <person name="Miyashita H."/>
            <person name="Maruyama F."/>
            <person name="van Verk M.C."/>
            <person name="Dutilh B.E."/>
            <person name="Thompson C.C."/>
            <person name="Thompson F.L."/>
        </authorList>
    </citation>
    <scope>NUCLEOTIDE SEQUENCE [LARGE SCALE GENOMIC DNA]</scope>
    <source>
        <strain evidence="1 2">CCMR0081</strain>
    </source>
</reference>
<evidence type="ECO:0000313" key="1">
    <source>
        <dbReference type="EMBL" id="NEZ55723.1"/>
    </source>
</evidence>
<name>A0A6M0RIR0_9CYAN</name>
<dbReference type="RefSeq" id="WP_163668716.1">
    <property type="nucleotide sequence ID" value="NZ_QXHD01000004.1"/>
</dbReference>
<sequence>MSEQIWQCKERILALKNRWLTLIGETLETPEGQSLNYWRVEKADSVIVLPLYQQHLLLPPPMYRPGVGESTWDFPGGRCPDGQRPHNAAKTILQRELGIADSALHHLKPLNQTGWSINSSFSNQRLYGFVAELSDDAPLLSEKLGATYPTTEPGIQALLARLNCLQCRCLLIEWWAARTRECAV</sequence>
<dbReference type="AlphaFoldDB" id="A0A6M0RIR0"/>
<proteinExistence type="predicted"/>
<evidence type="ECO:0000313" key="2">
    <source>
        <dbReference type="Proteomes" id="UP000481033"/>
    </source>
</evidence>
<dbReference type="GO" id="GO:0016787">
    <property type="term" value="F:hydrolase activity"/>
    <property type="evidence" value="ECO:0007669"/>
    <property type="project" value="UniProtKB-KW"/>
</dbReference>
<gene>
    <name evidence="1" type="ORF">DXZ20_08565</name>
</gene>
<dbReference type="Gene3D" id="3.90.79.10">
    <property type="entry name" value="Nucleoside Triphosphate Pyrophosphohydrolase"/>
    <property type="match status" value="1"/>
</dbReference>
<dbReference type="EMBL" id="QXHD01000004">
    <property type="protein sequence ID" value="NEZ55723.1"/>
    <property type="molecule type" value="Genomic_DNA"/>
</dbReference>
<keyword evidence="1" id="KW-0378">Hydrolase</keyword>
<dbReference type="SUPFAM" id="SSF55811">
    <property type="entry name" value="Nudix"/>
    <property type="match status" value="1"/>
</dbReference>
<accession>A0A6M0RIR0</accession>
<dbReference type="InterPro" id="IPR015797">
    <property type="entry name" value="NUDIX_hydrolase-like_dom_sf"/>
</dbReference>
<organism evidence="1 2">
    <name type="scientific">Adonisia turfae CCMR0081</name>
    <dbReference type="NCBI Taxonomy" id="2292702"/>
    <lineage>
        <taxon>Bacteria</taxon>
        <taxon>Bacillati</taxon>
        <taxon>Cyanobacteriota</taxon>
        <taxon>Adonisia</taxon>
        <taxon>Adonisia turfae</taxon>
    </lineage>
</organism>
<keyword evidence="2" id="KW-1185">Reference proteome</keyword>